<dbReference type="GeneID" id="59308457"/>
<dbReference type="PROSITE" id="PS51352">
    <property type="entry name" value="THIOREDOXIN_2"/>
    <property type="match status" value="2"/>
</dbReference>
<dbReference type="OrthoDB" id="72053at2759"/>
<evidence type="ECO:0000256" key="2">
    <source>
        <dbReference type="ARBA" id="ARBA00022692"/>
    </source>
</evidence>
<evidence type="ECO:0000256" key="5">
    <source>
        <dbReference type="SAM" id="MobiDB-lite"/>
    </source>
</evidence>
<evidence type="ECO:0000256" key="7">
    <source>
        <dbReference type="SAM" id="SignalP"/>
    </source>
</evidence>
<dbReference type="InterPro" id="IPR013766">
    <property type="entry name" value="Thioredoxin_domain"/>
</dbReference>
<feature type="region of interest" description="Disordered" evidence="5">
    <location>
        <begin position="157"/>
        <end position="300"/>
    </location>
</feature>
<dbReference type="AlphaFoldDB" id="A0A8H5R5T7"/>
<evidence type="ECO:0000256" key="6">
    <source>
        <dbReference type="SAM" id="Phobius"/>
    </source>
</evidence>
<dbReference type="Pfam" id="PF00085">
    <property type="entry name" value="Thioredoxin"/>
    <property type="match status" value="2"/>
</dbReference>
<accession>A0A8H5R5T7</accession>
<reference evidence="9 10" key="1">
    <citation type="submission" date="2020-05" db="EMBL/GenBank/DDBJ databases">
        <title>Identification and distribution of gene clusters putatively required for synthesis of sphingolipid metabolism inhibitors in phylogenetically diverse species of the filamentous fungus Fusarium.</title>
        <authorList>
            <person name="Kim H.-S."/>
            <person name="Busman M."/>
            <person name="Brown D.W."/>
            <person name="Divon H."/>
            <person name="Uhlig S."/>
            <person name="Proctor R.H."/>
        </authorList>
    </citation>
    <scope>NUCLEOTIDE SEQUENCE [LARGE SCALE GENOMIC DNA]</scope>
    <source>
        <strain evidence="9 10">NRRL 66243</strain>
    </source>
</reference>
<dbReference type="Pfam" id="PF13848">
    <property type="entry name" value="Thioredoxin_6"/>
    <property type="match status" value="1"/>
</dbReference>
<evidence type="ECO:0000256" key="1">
    <source>
        <dbReference type="ARBA" id="ARBA00004167"/>
    </source>
</evidence>
<keyword evidence="2 6" id="KW-0812">Transmembrane</keyword>
<keyword evidence="7" id="KW-0732">Signal</keyword>
<evidence type="ECO:0000313" key="9">
    <source>
        <dbReference type="EMBL" id="KAF5627327.1"/>
    </source>
</evidence>
<keyword evidence="10" id="KW-1185">Reference proteome</keyword>
<dbReference type="PANTHER" id="PTHR46426:SF1">
    <property type="entry name" value="PROTEIN DISULFIDE-ISOMERASE TMX3"/>
    <property type="match status" value="1"/>
</dbReference>
<evidence type="ECO:0000259" key="8">
    <source>
        <dbReference type="PROSITE" id="PS51352"/>
    </source>
</evidence>
<feature type="signal peptide" evidence="7">
    <location>
        <begin position="1"/>
        <end position="18"/>
    </location>
</feature>
<feature type="domain" description="Thioredoxin" evidence="8">
    <location>
        <begin position="16"/>
        <end position="158"/>
    </location>
</feature>
<dbReference type="Proteomes" id="UP000530670">
    <property type="component" value="Unassembled WGS sequence"/>
</dbReference>
<keyword evidence="4 6" id="KW-0472">Membrane</keyword>
<dbReference type="GO" id="GO:0005783">
    <property type="term" value="C:endoplasmic reticulum"/>
    <property type="evidence" value="ECO:0007669"/>
    <property type="project" value="TreeGrafter"/>
</dbReference>
<feature type="domain" description="Thioredoxin" evidence="8">
    <location>
        <begin position="287"/>
        <end position="405"/>
    </location>
</feature>
<feature type="transmembrane region" description="Helical" evidence="6">
    <location>
        <begin position="706"/>
        <end position="723"/>
    </location>
</feature>
<dbReference type="RefSeq" id="XP_037203649.1">
    <property type="nucleotide sequence ID" value="XM_037356187.1"/>
</dbReference>
<dbReference type="SUPFAM" id="SSF52833">
    <property type="entry name" value="Thioredoxin-like"/>
    <property type="match status" value="3"/>
</dbReference>
<name>A0A8H5R5T7_9HYPO</name>
<evidence type="ECO:0000256" key="4">
    <source>
        <dbReference type="ARBA" id="ARBA00023136"/>
    </source>
</evidence>
<feature type="compositionally biased region" description="Basic and acidic residues" evidence="5">
    <location>
        <begin position="212"/>
        <end position="226"/>
    </location>
</feature>
<feature type="chain" id="PRO_5034569876" evidence="7">
    <location>
        <begin position="19"/>
        <end position="868"/>
    </location>
</feature>
<organism evidence="9 10">
    <name type="scientific">Fusarium tjaetaba</name>
    <dbReference type="NCBI Taxonomy" id="1567544"/>
    <lineage>
        <taxon>Eukaryota</taxon>
        <taxon>Fungi</taxon>
        <taxon>Dikarya</taxon>
        <taxon>Ascomycota</taxon>
        <taxon>Pezizomycotina</taxon>
        <taxon>Sordariomycetes</taxon>
        <taxon>Hypocreomycetidae</taxon>
        <taxon>Hypocreales</taxon>
        <taxon>Nectriaceae</taxon>
        <taxon>Fusarium</taxon>
        <taxon>Fusarium fujikuroi species complex</taxon>
    </lineage>
</organism>
<dbReference type="GO" id="GO:0016020">
    <property type="term" value="C:membrane"/>
    <property type="evidence" value="ECO:0007669"/>
    <property type="project" value="UniProtKB-SubCell"/>
</dbReference>
<feature type="compositionally biased region" description="Basic and acidic residues" evidence="5">
    <location>
        <begin position="182"/>
        <end position="193"/>
    </location>
</feature>
<gene>
    <name evidence="9" type="ORF">FTJAE_9282</name>
</gene>
<protein>
    <submittedName>
        <fullName evidence="9">Disulfide-isomerase</fullName>
    </submittedName>
</protein>
<dbReference type="Gene3D" id="3.40.30.10">
    <property type="entry name" value="Glutaredoxin"/>
    <property type="match status" value="3"/>
</dbReference>
<comment type="subcellular location">
    <subcellularLocation>
        <location evidence="1">Membrane</location>
        <topology evidence="1">Single-pass membrane protein</topology>
    </subcellularLocation>
</comment>
<proteinExistence type="predicted"/>
<sequence length="868" mass="97676">MRFSPLAILAGLSAVALAEEERNPVTDPTTFNGKSVPPFKELTPSNWEEETKKNKFWMVKHYSPYCKHCTRFAPTFQTLYEFYYTSKPPTENPDDTFTKYYDFAFGTVNCVAYYDFCMDHNIQSYPTTILYEDGKVFDTLRGIKNMTALTTSVENALSKTHPGRPALVELPQPGDTVYPAPKAEEPAAEKKVEGAQGDAKAPVEKPAVNAEKPLDAAAEKPVEEPAGKNAGKSLDDITESPKDAEKSDKTESTEKKPEESAAAKEENKNTFGADWKVPSTGQMLKKTKPKDTTPKYNLEGTSVPLTPENFDKLVTSSKDPWFIKFYAPWCSHCKAMAPTWQQLAKNMQGKLNIGEVNCEADHKLCTQMGVKAFPTIYFVTGTEKAEYKGLRGVGDFVAYAEGALEVAGGVIDVDAESFKELEKTEEVLFVYFYDHATTTEDFKALDALPLNLIGRGKIVKTSDQELCSRFKITTWPRLLVSREGRATYYTPITPDEMRDVDSLTSWMKSTWLPLVPEMTAINAKQIMSHKLVVLAILNRNDEDRLQNSISELKNAANEWVDRQVQEFQLERKKLRDAKQMRIEEAQSRDDQRALRNAKAIKIDMDSTRRKEVGFAWVDGIFWQRWIATTYNIDVRDGERIIINEEDRHQFWDTTPTGNQIMVSHTSIMDTLDKIVYGPNPISPKYTIGTLAKFFFDIKMNFVDHPFLSIGFVIAVCFGLYSWIRNRTRRSRGTFFRMDDSLGLKDGLLGQNEAAWTLPAPTALAIVAPRAISVLARMVGQLESVLQYTGMAIDAYADKTSNGTIGAGVQFNCSIAGLTTVASRERNPAADMLLPNLLTKLEPRVRNETITTTVATTYTSDDFYREHRE</sequence>
<keyword evidence="3 6" id="KW-1133">Transmembrane helix</keyword>
<dbReference type="PANTHER" id="PTHR46426">
    <property type="entry name" value="PROTEIN DISULFIDE-ISOMERASE TMX3"/>
    <property type="match status" value="1"/>
</dbReference>
<feature type="compositionally biased region" description="Basic and acidic residues" evidence="5">
    <location>
        <begin position="233"/>
        <end position="268"/>
    </location>
</feature>
<keyword evidence="9" id="KW-0413">Isomerase</keyword>
<dbReference type="InterPro" id="IPR052250">
    <property type="entry name" value="PDI_TMX3"/>
</dbReference>
<dbReference type="InterPro" id="IPR036249">
    <property type="entry name" value="Thioredoxin-like_sf"/>
</dbReference>
<evidence type="ECO:0000256" key="3">
    <source>
        <dbReference type="ARBA" id="ARBA00022989"/>
    </source>
</evidence>
<evidence type="ECO:0000313" key="10">
    <source>
        <dbReference type="Proteomes" id="UP000530670"/>
    </source>
</evidence>
<dbReference type="GO" id="GO:0016853">
    <property type="term" value="F:isomerase activity"/>
    <property type="evidence" value="ECO:0007669"/>
    <property type="project" value="UniProtKB-KW"/>
</dbReference>
<dbReference type="CDD" id="cd02961">
    <property type="entry name" value="PDI_a_family"/>
    <property type="match status" value="2"/>
</dbReference>
<comment type="caution">
    <text evidence="9">The sequence shown here is derived from an EMBL/GenBank/DDBJ whole genome shotgun (WGS) entry which is preliminary data.</text>
</comment>
<dbReference type="EMBL" id="JAAQRI010000211">
    <property type="protein sequence ID" value="KAF5627327.1"/>
    <property type="molecule type" value="Genomic_DNA"/>
</dbReference>